<protein>
    <recommendedName>
        <fullName evidence="4">Lipoprotein</fullName>
    </recommendedName>
</protein>
<accession>A0ABM9LZE0</accession>
<dbReference type="PROSITE" id="PS51257">
    <property type="entry name" value="PROKAR_LIPOPROTEIN"/>
    <property type="match status" value="1"/>
</dbReference>
<keyword evidence="3" id="KW-1185">Reference proteome</keyword>
<proteinExistence type="predicted"/>
<evidence type="ECO:0008006" key="4">
    <source>
        <dbReference type="Google" id="ProtNLM"/>
    </source>
</evidence>
<keyword evidence="1" id="KW-1133">Transmembrane helix</keyword>
<dbReference type="Proteomes" id="UP001190464">
    <property type="component" value="Chromosome"/>
</dbReference>
<sequence>MKSDWSSKIQAAATVVGVVIAGIALLYSCDANKTAKEVAGQDYGKLALSSGAIILWEPENDRWMYYWASRDDAEPVVQIPADKWANSPQRYITTKMYNNGKRDAYITTYLLPTSKDKYPYIDYYPQVSQECAFTMSNSWTLCPDVLPPGGGGLLQILIPDDYVQQTSSEFRADGTMICVMLGTSEDKCLTVRVAIPG</sequence>
<feature type="transmembrane region" description="Helical" evidence="1">
    <location>
        <begin position="9"/>
        <end position="27"/>
    </location>
</feature>
<gene>
    <name evidence="2" type="ORF">MU0102_003057</name>
</gene>
<evidence type="ECO:0000313" key="2">
    <source>
        <dbReference type="EMBL" id="CAJ1507390.1"/>
    </source>
</evidence>
<dbReference type="EMBL" id="OY726398">
    <property type="protein sequence ID" value="CAJ1507390.1"/>
    <property type="molecule type" value="Genomic_DNA"/>
</dbReference>
<evidence type="ECO:0000256" key="1">
    <source>
        <dbReference type="SAM" id="Phobius"/>
    </source>
</evidence>
<organism evidence="2 3">
    <name type="scientific">[Mycobacterium] holstebronense</name>
    <dbReference type="NCBI Taxonomy" id="3064288"/>
    <lineage>
        <taxon>Bacteria</taxon>
        <taxon>Bacillati</taxon>
        <taxon>Actinomycetota</taxon>
        <taxon>Actinomycetes</taxon>
        <taxon>Mycobacteriales</taxon>
        <taxon>Mycobacteriaceae</taxon>
        <taxon>Mycolicibacterium</taxon>
    </lineage>
</organism>
<keyword evidence="1" id="KW-0812">Transmembrane</keyword>
<dbReference type="RefSeq" id="WP_308483896.1">
    <property type="nucleotide sequence ID" value="NZ_OY726398.1"/>
</dbReference>
<name>A0ABM9LZE0_9MYCO</name>
<keyword evidence="1" id="KW-0472">Membrane</keyword>
<reference evidence="2 3" key="1">
    <citation type="submission" date="2023-08" db="EMBL/GenBank/DDBJ databases">
        <authorList>
            <person name="Folkvardsen B D."/>
            <person name="Norman A."/>
        </authorList>
    </citation>
    <scope>NUCLEOTIDE SEQUENCE [LARGE SCALE GENOMIC DNA]</scope>
    <source>
        <strain evidence="2 3">Mu0102</strain>
    </source>
</reference>
<evidence type="ECO:0000313" key="3">
    <source>
        <dbReference type="Proteomes" id="UP001190464"/>
    </source>
</evidence>